<reference evidence="16 17" key="1">
    <citation type="submission" date="2018-03" db="EMBL/GenBank/DDBJ databases">
        <authorList>
            <person name="Gulvik C.A."/>
        </authorList>
    </citation>
    <scope>NUCLEOTIDE SEQUENCE [LARGE SCALE GENOMIC DNA]</scope>
    <source>
        <strain evidence="16 17">JCM 31581</strain>
    </source>
</reference>
<dbReference type="HAMAP" id="MF_00130">
    <property type="entry name" value="RecU"/>
    <property type="match status" value="1"/>
</dbReference>
<protein>
    <recommendedName>
        <fullName evidence="12 13">Holliday junction resolvase RecU</fullName>
        <ecNumber evidence="13 14">3.1.21.10</ecNumber>
    </recommendedName>
    <alternativeName>
        <fullName evidence="13">Recombination protein U homolog</fullName>
    </alternativeName>
</protein>
<dbReference type="NCBIfam" id="NF002584">
    <property type="entry name" value="PRK02234.1-5"/>
    <property type="match status" value="1"/>
</dbReference>
<keyword evidence="10 13" id="KW-0234">DNA repair</keyword>
<feature type="binding site" evidence="13">
    <location>
        <position position="125"/>
    </location>
    <ligand>
        <name>Mg(2+)</name>
        <dbReference type="ChEBI" id="CHEBI:18420"/>
    </ligand>
</feature>
<keyword evidence="8 13" id="KW-0460">Magnesium</keyword>
<dbReference type="EC" id="3.1.21.10" evidence="13 14"/>
<dbReference type="GO" id="GO:0006281">
    <property type="term" value="P:DNA repair"/>
    <property type="evidence" value="ECO:0007669"/>
    <property type="project" value="UniProtKB-UniRule"/>
</dbReference>
<evidence type="ECO:0000256" key="5">
    <source>
        <dbReference type="ARBA" id="ARBA00022759"/>
    </source>
</evidence>
<comment type="cofactor">
    <cofactor evidence="13">
        <name>Mg(2+)</name>
        <dbReference type="ChEBI" id="CHEBI:18420"/>
    </cofactor>
    <text evidence="13">Binds 1 Mg(2+) ion per subunit.</text>
</comment>
<organism evidence="16 17">
    <name type="scientific">Vagococcus humatus</name>
    <dbReference type="NCBI Taxonomy" id="1889241"/>
    <lineage>
        <taxon>Bacteria</taxon>
        <taxon>Bacillati</taxon>
        <taxon>Bacillota</taxon>
        <taxon>Bacilli</taxon>
        <taxon>Lactobacillales</taxon>
        <taxon>Enterococcaceae</taxon>
        <taxon>Vagococcus</taxon>
    </lineage>
</organism>
<dbReference type="Proteomes" id="UP000277864">
    <property type="component" value="Unassembled WGS sequence"/>
</dbReference>
<evidence type="ECO:0000313" key="16">
    <source>
        <dbReference type="EMBL" id="RST90006.1"/>
    </source>
</evidence>
<dbReference type="GO" id="GO:0006310">
    <property type="term" value="P:DNA recombination"/>
    <property type="evidence" value="ECO:0007669"/>
    <property type="project" value="UniProtKB-UniRule"/>
</dbReference>
<dbReference type="CDD" id="cd22354">
    <property type="entry name" value="RecU-like"/>
    <property type="match status" value="1"/>
</dbReference>
<evidence type="ECO:0000256" key="6">
    <source>
        <dbReference type="ARBA" id="ARBA00022763"/>
    </source>
</evidence>
<evidence type="ECO:0000256" key="14">
    <source>
        <dbReference type="NCBIfam" id="TIGR00648"/>
    </source>
</evidence>
<comment type="catalytic activity">
    <reaction evidence="13">
        <text>Endonucleolytic cleavage at a junction such as a reciprocal single-stranded crossover between two homologous DNA duplexes (Holliday junction).</text>
        <dbReference type="EC" id="3.1.21.10"/>
    </reaction>
</comment>
<evidence type="ECO:0000256" key="12">
    <source>
        <dbReference type="ARBA" id="ARBA00029523"/>
    </source>
</evidence>
<evidence type="ECO:0000313" key="17">
    <source>
        <dbReference type="Proteomes" id="UP000277864"/>
    </source>
</evidence>
<gene>
    <name evidence="13 16" type="primary">recU</name>
    <name evidence="16" type="ORF">C7P63_02700</name>
</gene>
<dbReference type="OrthoDB" id="9783592at2"/>
<dbReference type="GO" id="GO:0003676">
    <property type="term" value="F:nucleic acid binding"/>
    <property type="evidence" value="ECO:0007669"/>
    <property type="project" value="InterPro"/>
</dbReference>
<dbReference type="InterPro" id="IPR004612">
    <property type="entry name" value="Resolv_RecU"/>
</dbReference>
<dbReference type="InterPro" id="IPR011335">
    <property type="entry name" value="Restrct_endonuc-II-like"/>
</dbReference>
<evidence type="ECO:0000256" key="3">
    <source>
        <dbReference type="ARBA" id="ARBA00022722"/>
    </source>
</evidence>
<feature type="region of interest" description="Disordered" evidence="15">
    <location>
        <begin position="1"/>
        <end position="28"/>
    </location>
</feature>
<comment type="subcellular location">
    <subcellularLocation>
        <location evidence="1 13">Cytoplasm</location>
    </subcellularLocation>
</comment>
<feature type="binding site" evidence="13">
    <location>
        <position position="91"/>
    </location>
    <ligand>
        <name>Mg(2+)</name>
        <dbReference type="ChEBI" id="CHEBI:18420"/>
    </ligand>
</feature>
<dbReference type="InterPro" id="IPR011856">
    <property type="entry name" value="tRNA_endonuc-like_dom_sf"/>
</dbReference>
<dbReference type="GO" id="GO:0000287">
    <property type="term" value="F:magnesium ion binding"/>
    <property type="evidence" value="ECO:0007669"/>
    <property type="project" value="UniProtKB-UniRule"/>
</dbReference>
<name>A0A429Z8K3_9ENTE</name>
<comment type="caution">
    <text evidence="16">The sequence shown here is derived from an EMBL/GenBank/DDBJ whole genome shotgun (WGS) entry which is preliminary data.</text>
</comment>
<evidence type="ECO:0000256" key="13">
    <source>
        <dbReference type="HAMAP-Rule" id="MF_00130"/>
    </source>
</evidence>
<evidence type="ECO:0000256" key="10">
    <source>
        <dbReference type="ARBA" id="ARBA00023204"/>
    </source>
</evidence>
<feature type="binding site" evidence="13">
    <location>
        <position position="93"/>
    </location>
    <ligand>
        <name>Mg(2+)</name>
        <dbReference type="ChEBI" id="CHEBI:18420"/>
    </ligand>
</feature>
<dbReference type="GO" id="GO:0005737">
    <property type="term" value="C:cytoplasm"/>
    <property type="evidence" value="ECO:0007669"/>
    <property type="project" value="UniProtKB-SubCell"/>
</dbReference>
<evidence type="ECO:0000256" key="8">
    <source>
        <dbReference type="ARBA" id="ARBA00022842"/>
    </source>
</evidence>
<keyword evidence="5 13" id="KW-0255">Endonuclease</keyword>
<evidence type="ECO:0000256" key="9">
    <source>
        <dbReference type="ARBA" id="ARBA00023172"/>
    </source>
</evidence>
<keyword evidence="17" id="KW-1185">Reference proteome</keyword>
<dbReference type="RefSeq" id="WP_125942621.1">
    <property type="nucleotide sequence ID" value="NZ_PXZH01000001.1"/>
</dbReference>
<evidence type="ECO:0000256" key="4">
    <source>
        <dbReference type="ARBA" id="ARBA00022723"/>
    </source>
</evidence>
<dbReference type="NCBIfam" id="TIGR00648">
    <property type="entry name" value="recU"/>
    <property type="match status" value="1"/>
</dbReference>
<dbReference type="EMBL" id="PXZH01000001">
    <property type="protein sequence ID" value="RST90006.1"/>
    <property type="molecule type" value="Genomic_DNA"/>
</dbReference>
<evidence type="ECO:0000256" key="15">
    <source>
        <dbReference type="SAM" id="MobiDB-lite"/>
    </source>
</evidence>
<dbReference type="AlphaFoldDB" id="A0A429Z8K3"/>
<feature type="binding site" evidence="13">
    <location>
        <position position="106"/>
    </location>
    <ligand>
        <name>Mg(2+)</name>
        <dbReference type="ChEBI" id="CHEBI:18420"/>
    </ligand>
</feature>
<dbReference type="PIRSF" id="PIRSF037785">
    <property type="entry name" value="RecU"/>
    <property type="match status" value="1"/>
</dbReference>
<comment type="similarity">
    <text evidence="11 13">Belongs to the RecU family.</text>
</comment>
<dbReference type="Pfam" id="PF03838">
    <property type="entry name" value="RecU"/>
    <property type="match status" value="1"/>
</dbReference>
<evidence type="ECO:0000256" key="2">
    <source>
        <dbReference type="ARBA" id="ARBA00022490"/>
    </source>
</evidence>
<keyword evidence="7 13" id="KW-0378">Hydrolase</keyword>
<keyword evidence="2 13" id="KW-0963">Cytoplasm</keyword>
<comment type="function">
    <text evidence="13">Endonuclease that resolves Holliday junction intermediates in genetic recombination. Cleaves mobile four-strand junctions by introducing symmetrical nicks in paired strands. Promotes annealing of linear ssDNA with homologous dsDNA. Required for DNA repair, homologous recombination and chromosome segregation.</text>
</comment>
<dbReference type="GO" id="GO:0007059">
    <property type="term" value="P:chromosome segregation"/>
    <property type="evidence" value="ECO:0007669"/>
    <property type="project" value="UniProtKB-UniRule"/>
</dbReference>
<dbReference type="Gene3D" id="3.40.1350.10">
    <property type="match status" value="1"/>
</dbReference>
<keyword evidence="3 13" id="KW-0540">Nuclease</keyword>
<accession>A0A429Z8K3</accession>
<keyword evidence="9 13" id="KW-0233">DNA recombination</keyword>
<evidence type="ECO:0000256" key="7">
    <source>
        <dbReference type="ARBA" id="ARBA00022801"/>
    </source>
</evidence>
<keyword evidence="4 13" id="KW-0479">Metal-binding</keyword>
<evidence type="ECO:0000256" key="1">
    <source>
        <dbReference type="ARBA" id="ARBA00004496"/>
    </source>
</evidence>
<keyword evidence="6 13" id="KW-0227">DNA damage</keyword>
<feature type="site" description="Transition state stabilizer" evidence="13">
    <location>
        <position position="108"/>
    </location>
</feature>
<dbReference type="SUPFAM" id="SSF52980">
    <property type="entry name" value="Restriction endonuclease-like"/>
    <property type="match status" value="1"/>
</dbReference>
<sequence>MKFNYPNGKPSTTYHGGKSAKKQATSNQRLASFSNRGMTFEHALNLSNDYYLKKGVAVVHKKPTPIQIVQVDYPKRSAAVIKEAYFREASTTDYNGVYRGHYLDFEAKETKNKTSFPLKNFHEHQIVHMKNCLAQRGLVFVLLWFASLHRCFFLDAKHLCHYWDCQADTRKSIPLKELEEIGLEVSVGYAPRIHYLSAIDSYYFKGE</sequence>
<proteinExistence type="inferred from homology"/>
<evidence type="ECO:0000256" key="11">
    <source>
        <dbReference type="ARBA" id="ARBA00023447"/>
    </source>
</evidence>
<dbReference type="GO" id="GO:0008821">
    <property type="term" value="F:crossover junction DNA endonuclease activity"/>
    <property type="evidence" value="ECO:0007669"/>
    <property type="project" value="UniProtKB-EC"/>
</dbReference>